<accession>A0A9D1QQN7</accession>
<evidence type="ECO:0000259" key="2">
    <source>
        <dbReference type="Pfam" id="PF00582"/>
    </source>
</evidence>
<name>A0A9D1QQN7_9LACO</name>
<evidence type="ECO:0000313" key="3">
    <source>
        <dbReference type="EMBL" id="HIW70435.1"/>
    </source>
</evidence>
<dbReference type="InterPro" id="IPR006016">
    <property type="entry name" value="UspA"/>
</dbReference>
<dbReference type="InterPro" id="IPR006015">
    <property type="entry name" value="Universal_stress_UspA"/>
</dbReference>
<dbReference type="Proteomes" id="UP000886878">
    <property type="component" value="Unassembled WGS sequence"/>
</dbReference>
<protein>
    <submittedName>
        <fullName evidence="3">Universal stress protein</fullName>
    </submittedName>
</protein>
<dbReference type="InterPro" id="IPR014729">
    <property type="entry name" value="Rossmann-like_a/b/a_fold"/>
</dbReference>
<gene>
    <name evidence="3" type="ORF">H9876_03545</name>
</gene>
<feature type="domain" description="UspA" evidence="2">
    <location>
        <begin position="4"/>
        <end position="146"/>
    </location>
</feature>
<dbReference type="PRINTS" id="PR01438">
    <property type="entry name" value="UNVRSLSTRESS"/>
</dbReference>
<sequence length="164" mass="17585">MSAYQKVLVGIDGSKQSEMALKKGIATAKRNHARLYLLSIVNGPAKQQKLSFGFIDQSGYKKVGKDISRLVAAKKEEALAAGVEEVQADVINGNAKVELSTGYVTKNGIDLVILGASGLNMVGRVIVGSTTAYVVREAPCDVMVVRTDEDNKPLQIEKASYPKM</sequence>
<reference evidence="3" key="1">
    <citation type="journal article" date="2021" name="PeerJ">
        <title>Extensive microbial diversity within the chicken gut microbiome revealed by metagenomics and culture.</title>
        <authorList>
            <person name="Gilroy R."/>
            <person name="Ravi A."/>
            <person name="Getino M."/>
            <person name="Pursley I."/>
            <person name="Horton D.L."/>
            <person name="Alikhan N.F."/>
            <person name="Baker D."/>
            <person name="Gharbi K."/>
            <person name="Hall N."/>
            <person name="Watson M."/>
            <person name="Adriaenssens E.M."/>
            <person name="Foster-Nyarko E."/>
            <person name="Jarju S."/>
            <person name="Secka A."/>
            <person name="Antonio M."/>
            <person name="Oren A."/>
            <person name="Chaudhuri R.R."/>
            <person name="La Ragione R."/>
            <person name="Hildebrand F."/>
            <person name="Pallen M.J."/>
        </authorList>
    </citation>
    <scope>NUCLEOTIDE SEQUENCE</scope>
    <source>
        <strain evidence="3">ChiHejej3B27-2180</strain>
    </source>
</reference>
<dbReference type="PANTHER" id="PTHR46268">
    <property type="entry name" value="STRESS RESPONSE PROTEIN NHAX"/>
    <property type="match status" value="1"/>
</dbReference>
<dbReference type="SUPFAM" id="SSF52402">
    <property type="entry name" value="Adenine nucleotide alpha hydrolases-like"/>
    <property type="match status" value="1"/>
</dbReference>
<proteinExistence type="inferred from homology"/>
<evidence type="ECO:0000256" key="1">
    <source>
        <dbReference type="ARBA" id="ARBA00008791"/>
    </source>
</evidence>
<dbReference type="AlphaFoldDB" id="A0A9D1QQN7"/>
<dbReference type="EMBL" id="DXGK01000069">
    <property type="protein sequence ID" value="HIW70435.1"/>
    <property type="molecule type" value="Genomic_DNA"/>
</dbReference>
<dbReference type="Pfam" id="PF00582">
    <property type="entry name" value="Usp"/>
    <property type="match status" value="1"/>
</dbReference>
<reference evidence="3" key="2">
    <citation type="submission" date="2021-04" db="EMBL/GenBank/DDBJ databases">
        <authorList>
            <person name="Gilroy R."/>
        </authorList>
    </citation>
    <scope>NUCLEOTIDE SEQUENCE</scope>
    <source>
        <strain evidence="3">ChiHejej3B27-2180</strain>
    </source>
</reference>
<comment type="similarity">
    <text evidence="1">Belongs to the universal stress protein A family.</text>
</comment>
<dbReference type="CDD" id="cd00293">
    <property type="entry name" value="USP-like"/>
    <property type="match status" value="1"/>
</dbReference>
<dbReference type="PANTHER" id="PTHR46268:SF6">
    <property type="entry name" value="UNIVERSAL STRESS PROTEIN UP12"/>
    <property type="match status" value="1"/>
</dbReference>
<dbReference type="Gene3D" id="3.40.50.620">
    <property type="entry name" value="HUPs"/>
    <property type="match status" value="1"/>
</dbReference>
<evidence type="ECO:0000313" key="4">
    <source>
        <dbReference type="Proteomes" id="UP000886878"/>
    </source>
</evidence>
<comment type="caution">
    <text evidence="3">The sequence shown here is derived from an EMBL/GenBank/DDBJ whole genome shotgun (WGS) entry which is preliminary data.</text>
</comment>
<organism evidence="3 4">
    <name type="scientific">Candidatus Limosilactobacillus merdipullorum</name>
    <dbReference type="NCBI Taxonomy" id="2838653"/>
    <lineage>
        <taxon>Bacteria</taxon>
        <taxon>Bacillati</taxon>
        <taxon>Bacillota</taxon>
        <taxon>Bacilli</taxon>
        <taxon>Lactobacillales</taxon>
        <taxon>Lactobacillaceae</taxon>
        <taxon>Limosilactobacillus</taxon>
    </lineage>
</organism>